<accession>A0AAX4J9T7</accession>
<name>A0AAX4J9T7_9MICR</name>
<protein>
    <submittedName>
        <fullName evidence="1">Uncharacterized protein</fullName>
    </submittedName>
</protein>
<dbReference type="AlphaFoldDB" id="A0AAX4J9T7"/>
<dbReference type="GeneID" id="90540529"/>
<dbReference type="EMBL" id="CP142727">
    <property type="protein sequence ID" value="WUR02720.1"/>
    <property type="molecule type" value="Genomic_DNA"/>
</dbReference>
<sequence length="223" mass="25790">MSPVKLEVQNLNTPIIVLNSGNKLDLNVKNKIIIKYNESTTTLFSLNLTQNRTYLSIEYTDGPVELDIDDNVQTFDITNNILKIEFIFQQNTKIILNCESNYMNYLIENQTPSAIFLTRNRSEDSSFEEKNFQNEGYEEHHFFSDDTTTIIISEKYKLQMVGQNINKEYIGDSVNIVNKPKNVRLMGPLTLSMMNILIIMGNLSEFESKLLLRLHKECFNGQL</sequence>
<proteinExistence type="predicted"/>
<evidence type="ECO:0000313" key="1">
    <source>
        <dbReference type="EMBL" id="WUR02720.1"/>
    </source>
</evidence>
<gene>
    <name evidence="1" type="ORF">VNE69_02239</name>
</gene>
<dbReference type="RefSeq" id="XP_065328865.1">
    <property type="nucleotide sequence ID" value="XM_065472793.1"/>
</dbReference>
<keyword evidence="2" id="KW-1185">Reference proteome</keyword>
<organism evidence="1 2">
    <name type="scientific">Vairimorpha necatrix</name>
    <dbReference type="NCBI Taxonomy" id="6039"/>
    <lineage>
        <taxon>Eukaryota</taxon>
        <taxon>Fungi</taxon>
        <taxon>Fungi incertae sedis</taxon>
        <taxon>Microsporidia</taxon>
        <taxon>Nosematidae</taxon>
        <taxon>Vairimorpha</taxon>
    </lineage>
</organism>
<dbReference type="KEGG" id="vnx:VNE69_02239"/>
<dbReference type="Proteomes" id="UP001334084">
    <property type="component" value="Chromosome 2"/>
</dbReference>
<evidence type="ECO:0000313" key="2">
    <source>
        <dbReference type="Proteomes" id="UP001334084"/>
    </source>
</evidence>
<reference evidence="1" key="1">
    <citation type="journal article" date="2024" name="BMC Genomics">
        <title>Functional annotation of a divergent genome using sequence and structure-based similarity.</title>
        <authorList>
            <person name="Svedberg D."/>
            <person name="Winiger R.R."/>
            <person name="Berg A."/>
            <person name="Sharma H."/>
            <person name="Tellgren-Roth C."/>
            <person name="Debrunner-Vossbrinck B.A."/>
            <person name="Vossbrinck C.R."/>
            <person name="Barandun J."/>
        </authorList>
    </citation>
    <scope>NUCLEOTIDE SEQUENCE</scope>
    <source>
        <strain evidence="1">Illinois isolate</strain>
    </source>
</reference>